<reference evidence="3" key="1">
    <citation type="submission" date="2021-10" db="EMBL/GenBank/DDBJ databases">
        <title>Roseicella aerolatum sp. nov., isolated from aerosols of e-waste dismantling site.</title>
        <authorList>
            <person name="Qin T."/>
        </authorList>
    </citation>
    <scope>NUCLEOTIDE SEQUENCE</scope>
    <source>
        <strain evidence="3">GB24</strain>
    </source>
</reference>
<gene>
    <name evidence="3" type="ORF">LHA35_24430</name>
</gene>
<dbReference type="PANTHER" id="PTHR38468">
    <property type="entry name" value="SLL0939 PROTEIN"/>
    <property type="match status" value="1"/>
</dbReference>
<evidence type="ECO:0000313" key="4">
    <source>
        <dbReference type="Proteomes" id="UP001139311"/>
    </source>
</evidence>
<dbReference type="AlphaFoldDB" id="A0A9X1IHU7"/>
<keyword evidence="2" id="KW-0732">Signal</keyword>
<protein>
    <submittedName>
        <fullName evidence="3">DUF1622 domain-containing protein</fullName>
    </submittedName>
</protein>
<evidence type="ECO:0000256" key="2">
    <source>
        <dbReference type="SAM" id="SignalP"/>
    </source>
</evidence>
<feature type="transmembrane region" description="Helical" evidence="1">
    <location>
        <begin position="122"/>
        <end position="142"/>
    </location>
</feature>
<feature type="transmembrane region" description="Helical" evidence="1">
    <location>
        <begin position="94"/>
        <end position="116"/>
    </location>
</feature>
<evidence type="ECO:0000256" key="1">
    <source>
        <dbReference type="SAM" id="Phobius"/>
    </source>
</evidence>
<proteinExistence type="predicted"/>
<organism evidence="3 4">
    <name type="scientific">Roseicella aerolata</name>
    <dbReference type="NCBI Taxonomy" id="2883479"/>
    <lineage>
        <taxon>Bacteria</taxon>
        <taxon>Pseudomonadati</taxon>
        <taxon>Pseudomonadota</taxon>
        <taxon>Alphaproteobacteria</taxon>
        <taxon>Acetobacterales</taxon>
        <taxon>Roseomonadaceae</taxon>
        <taxon>Roseicella</taxon>
    </lineage>
</organism>
<dbReference type="Pfam" id="PF07784">
    <property type="entry name" value="DUF1622"/>
    <property type="match status" value="1"/>
</dbReference>
<name>A0A9X1IHU7_9PROT</name>
<keyword evidence="1" id="KW-0812">Transmembrane</keyword>
<keyword evidence="4" id="KW-1185">Reference proteome</keyword>
<comment type="caution">
    <text evidence="3">The sequence shown here is derived from an EMBL/GenBank/DDBJ whole genome shotgun (WGS) entry which is preliminary data.</text>
</comment>
<dbReference type="InterPro" id="IPR012427">
    <property type="entry name" value="DUF1622"/>
</dbReference>
<evidence type="ECO:0000313" key="3">
    <source>
        <dbReference type="EMBL" id="MCB4824880.1"/>
    </source>
</evidence>
<feature type="signal peptide" evidence="2">
    <location>
        <begin position="1"/>
        <end position="27"/>
    </location>
</feature>
<feature type="transmembrane region" description="Helical" evidence="1">
    <location>
        <begin position="46"/>
        <end position="73"/>
    </location>
</feature>
<keyword evidence="1" id="KW-1133">Transmembrane helix</keyword>
<dbReference type="EMBL" id="JAJAQI010000055">
    <property type="protein sequence ID" value="MCB4824880.1"/>
    <property type="molecule type" value="Genomic_DNA"/>
</dbReference>
<keyword evidence="1" id="KW-0472">Membrane</keyword>
<dbReference type="RefSeq" id="WP_226613438.1">
    <property type="nucleotide sequence ID" value="NZ_JAJAQI010000055.1"/>
</dbReference>
<dbReference type="Proteomes" id="UP001139311">
    <property type="component" value="Unassembled WGS sequence"/>
</dbReference>
<feature type="chain" id="PRO_5040972277" evidence="2">
    <location>
        <begin position="28"/>
        <end position="181"/>
    </location>
</feature>
<sequence>MGASFSFPPSRVALAVTAMLASPAGGAAVAEPLGSHGAAYHVLDRAAHWIATGFEVAGATTILLVACAATVRFARRALAAPDWATTLPAYRADLGRGVLLGLEMLVAADIVGTVAVTPSFGSLGVLAVVVLIRTFLSVSLSVKIEGHWPWRLRDLDRAAEGRPREWRRRPGFSACRTSQRP</sequence>
<accession>A0A9X1IHU7</accession>
<dbReference type="PANTHER" id="PTHR38468:SF1">
    <property type="entry name" value="SLL0939 PROTEIN"/>
    <property type="match status" value="1"/>
</dbReference>